<evidence type="ECO:0000313" key="3">
    <source>
        <dbReference type="EMBL" id="GAU33368.1"/>
    </source>
</evidence>
<feature type="region of interest" description="Disordered" evidence="1">
    <location>
        <begin position="122"/>
        <end position="164"/>
    </location>
</feature>
<protein>
    <recommendedName>
        <fullName evidence="2">PB1-like domain-containing protein</fullName>
    </recommendedName>
</protein>
<organism evidence="3 4">
    <name type="scientific">Trifolium subterraneum</name>
    <name type="common">Subterranean clover</name>
    <dbReference type="NCBI Taxonomy" id="3900"/>
    <lineage>
        <taxon>Eukaryota</taxon>
        <taxon>Viridiplantae</taxon>
        <taxon>Streptophyta</taxon>
        <taxon>Embryophyta</taxon>
        <taxon>Tracheophyta</taxon>
        <taxon>Spermatophyta</taxon>
        <taxon>Magnoliopsida</taxon>
        <taxon>eudicotyledons</taxon>
        <taxon>Gunneridae</taxon>
        <taxon>Pentapetalae</taxon>
        <taxon>rosids</taxon>
        <taxon>fabids</taxon>
        <taxon>Fabales</taxon>
        <taxon>Fabaceae</taxon>
        <taxon>Papilionoideae</taxon>
        <taxon>50 kb inversion clade</taxon>
        <taxon>NPAAA clade</taxon>
        <taxon>Hologalegina</taxon>
        <taxon>IRL clade</taxon>
        <taxon>Trifolieae</taxon>
        <taxon>Trifolium</taxon>
    </lineage>
</organism>
<evidence type="ECO:0000256" key="1">
    <source>
        <dbReference type="SAM" id="MobiDB-lite"/>
    </source>
</evidence>
<dbReference type="InterPro" id="IPR058594">
    <property type="entry name" value="PB1-like_dom_pln"/>
</dbReference>
<reference evidence="4" key="1">
    <citation type="journal article" date="2017" name="Front. Plant Sci.">
        <title>Climate Clever Clovers: New Paradigm to Reduce the Environmental Footprint of Ruminants by Breeding Low Methanogenic Forages Utilizing Haplotype Variation.</title>
        <authorList>
            <person name="Kaur P."/>
            <person name="Appels R."/>
            <person name="Bayer P.E."/>
            <person name="Keeble-Gagnere G."/>
            <person name="Wang J."/>
            <person name="Hirakawa H."/>
            <person name="Shirasawa K."/>
            <person name="Vercoe P."/>
            <person name="Stefanova K."/>
            <person name="Durmic Z."/>
            <person name="Nichols P."/>
            <person name="Revell C."/>
            <person name="Isobe S.N."/>
            <person name="Edwards D."/>
            <person name="Erskine W."/>
        </authorList>
    </citation>
    <scope>NUCLEOTIDE SEQUENCE [LARGE SCALE GENOMIC DNA]</scope>
    <source>
        <strain evidence="4">cv. Daliak</strain>
    </source>
</reference>
<proteinExistence type="predicted"/>
<dbReference type="Pfam" id="PF26130">
    <property type="entry name" value="PB1-like"/>
    <property type="match status" value="1"/>
</dbReference>
<dbReference type="Proteomes" id="UP000242715">
    <property type="component" value="Unassembled WGS sequence"/>
</dbReference>
<sequence length="164" mass="18506">MGTYVGGDVAEWKCVSEMWGYFDVLKLVKKMKYPEINEMWYDIDGSLKVLVDDKGAVEMEDWAKATGKAQSNVNHEAQFEAQSNVDELDSDEGDLSVVSLDDYDDEHILDGEIFIDEVVHSEPKKKSKKTRVGGLRSGRPKKHIVTDSKGKETVWSNNDIEDSD</sequence>
<name>A0A2Z6MM68_TRISU</name>
<accession>A0A2Z6MM68</accession>
<evidence type="ECO:0000259" key="2">
    <source>
        <dbReference type="Pfam" id="PF26130"/>
    </source>
</evidence>
<evidence type="ECO:0000313" key="4">
    <source>
        <dbReference type="Proteomes" id="UP000242715"/>
    </source>
</evidence>
<keyword evidence="4" id="KW-1185">Reference proteome</keyword>
<dbReference type="AlphaFoldDB" id="A0A2Z6MM68"/>
<feature type="domain" description="PB1-like" evidence="2">
    <location>
        <begin position="3"/>
        <end position="68"/>
    </location>
</feature>
<dbReference type="EMBL" id="DF973523">
    <property type="protein sequence ID" value="GAU33368.1"/>
    <property type="molecule type" value="Genomic_DNA"/>
</dbReference>
<dbReference type="OrthoDB" id="1435572at2759"/>
<gene>
    <name evidence="3" type="ORF">TSUD_364930</name>
</gene>